<dbReference type="Proteomes" id="UP001194580">
    <property type="component" value="Unassembled WGS sequence"/>
</dbReference>
<feature type="compositionally biased region" description="Basic and acidic residues" evidence="1">
    <location>
        <begin position="61"/>
        <end position="79"/>
    </location>
</feature>
<dbReference type="EMBL" id="JAAAIL010000138">
    <property type="protein sequence ID" value="KAG0279253.1"/>
    <property type="molecule type" value="Genomic_DNA"/>
</dbReference>
<dbReference type="AlphaFoldDB" id="A0AAD4DIS9"/>
<feature type="region of interest" description="Disordered" evidence="1">
    <location>
        <begin position="61"/>
        <end position="83"/>
    </location>
</feature>
<comment type="caution">
    <text evidence="2">The sequence shown here is derived from an EMBL/GenBank/DDBJ whole genome shotgun (WGS) entry which is preliminary data.</text>
</comment>
<reference evidence="2" key="1">
    <citation type="journal article" date="2020" name="Fungal Divers.">
        <title>Resolving the Mortierellaceae phylogeny through synthesis of multi-gene phylogenetics and phylogenomics.</title>
        <authorList>
            <person name="Vandepol N."/>
            <person name="Liber J."/>
            <person name="Desiro A."/>
            <person name="Na H."/>
            <person name="Kennedy M."/>
            <person name="Barry K."/>
            <person name="Grigoriev I.V."/>
            <person name="Miller A.N."/>
            <person name="O'Donnell K."/>
            <person name="Stajich J.E."/>
            <person name="Bonito G."/>
        </authorList>
    </citation>
    <scope>NUCLEOTIDE SEQUENCE</scope>
    <source>
        <strain evidence="2">NRRL 28262</strain>
    </source>
</reference>
<keyword evidence="3" id="KW-1185">Reference proteome</keyword>
<evidence type="ECO:0000313" key="2">
    <source>
        <dbReference type="EMBL" id="KAG0279253.1"/>
    </source>
</evidence>
<proteinExistence type="predicted"/>
<evidence type="ECO:0000313" key="3">
    <source>
        <dbReference type="Proteomes" id="UP001194580"/>
    </source>
</evidence>
<gene>
    <name evidence="2" type="ORF">BGZ95_001842</name>
</gene>
<organism evidence="2 3">
    <name type="scientific">Linnemannia exigua</name>
    <dbReference type="NCBI Taxonomy" id="604196"/>
    <lineage>
        <taxon>Eukaryota</taxon>
        <taxon>Fungi</taxon>
        <taxon>Fungi incertae sedis</taxon>
        <taxon>Mucoromycota</taxon>
        <taxon>Mortierellomycotina</taxon>
        <taxon>Mortierellomycetes</taxon>
        <taxon>Mortierellales</taxon>
        <taxon>Mortierellaceae</taxon>
        <taxon>Linnemannia</taxon>
    </lineage>
</organism>
<sequence>MVFGQLEKLRLGVKEPLWKECPDCYHVGETTEAGYDSWEEFECEEYYGNFDERDDEAWKPLEEGRQTKQEKIREREKQQAGRAHQRAFIHQVRELIGRLKDLKHLKDLEIEWFACSSIRDMTLEYALELFKETEVKDSSNSGQPDAGDNTVRASKGWWGEVTQEDLVWLCLPWAPRPHTKTSRVHPHLIKAAARQYENKSQLHGCCSVTNSFCDHVQPPWSTGDIYKVRVGRVWRDWWDVVSSCHPHRVLPCGSNHSSYSDYIRSHAVNLHDYEMFVEGDKTFRNEPFWKRKMATRGENGRYRQKAIGKQNQRK</sequence>
<evidence type="ECO:0000256" key="1">
    <source>
        <dbReference type="SAM" id="MobiDB-lite"/>
    </source>
</evidence>
<accession>A0AAD4DIS9</accession>
<name>A0AAD4DIS9_9FUNG</name>
<protein>
    <submittedName>
        <fullName evidence="2">Uncharacterized protein</fullName>
    </submittedName>
</protein>